<dbReference type="AlphaFoldDB" id="A0A830FRD3"/>
<dbReference type="EMBL" id="BMON01000004">
    <property type="protein sequence ID" value="GGM49537.1"/>
    <property type="molecule type" value="Genomic_DNA"/>
</dbReference>
<evidence type="ECO:0000313" key="2">
    <source>
        <dbReference type="Proteomes" id="UP000656367"/>
    </source>
</evidence>
<reference evidence="1" key="2">
    <citation type="submission" date="2020-09" db="EMBL/GenBank/DDBJ databases">
        <authorList>
            <person name="Sun Q."/>
            <person name="Ohkuma M."/>
        </authorList>
    </citation>
    <scope>NUCLEOTIDE SEQUENCE</scope>
    <source>
        <strain evidence="1">JCM 15759</strain>
    </source>
</reference>
<dbReference type="Proteomes" id="UP000656367">
    <property type="component" value="Unassembled WGS sequence"/>
</dbReference>
<accession>A0A830FRD3</accession>
<reference evidence="1" key="1">
    <citation type="journal article" date="2014" name="Int. J. Syst. Evol. Microbiol.">
        <title>Complete genome sequence of Corynebacterium casei LMG S-19264T (=DSM 44701T), isolated from a smear-ripened cheese.</title>
        <authorList>
            <consortium name="US DOE Joint Genome Institute (JGI-PGF)"/>
            <person name="Walter F."/>
            <person name="Albersmeier A."/>
            <person name="Kalinowski J."/>
            <person name="Ruckert C."/>
        </authorList>
    </citation>
    <scope>NUCLEOTIDE SEQUENCE</scope>
    <source>
        <strain evidence="1">JCM 15759</strain>
    </source>
</reference>
<proteinExistence type="predicted"/>
<sequence length="83" mass="9326">MNLRCYSEEVAAPASRSDAHETYSRVSTPLLIVAVRSLSPSAPPTVRETEYSLIREHDATYIKLVRGTGDFLTRIDIVQRHPL</sequence>
<gene>
    <name evidence="1" type="ORF">GCM10009006_33460</name>
</gene>
<evidence type="ECO:0000313" key="1">
    <source>
        <dbReference type="EMBL" id="GGM49537.1"/>
    </source>
</evidence>
<protein>
    <submittedName>
        <fullName evidence="1">Uncharacterized protein</fullName>
    </submittedName>
</protein>
<name>A0A830FRD3_HALAR</name>
<comment type="caution">
    <text evidence="1">The sequence shown here is derived from an EMBL/GenBank/DDBJ whole genome shotgun (WGS) entry which is preliminary data.</text>
</comment>
<organism evidence="1 2">
    <name type="scientific">Haloarcula argentinensis</name>
    <dbReference type="NCBI Taxonomy" id="43776"/>
    <lineage>
        <taxon>Archaea</taxon>
        <taxon>Methanobacteriati</taxon>
        <taxon>Methanobacteriota</taxon>
        <taxon>Stenosarchaea group</taxon>
        <taxon>Halobacteria</taxon>
        <taxon>Halobacteriales</taxon>
        <taxon>Haloarculaceae</taxon>
        <taxon>Haloarcula</taxon>
    </lineage>
</organism>